<proteinExistence type="inferred from homology"/>
<evidence type="ECO:0000256" key="1">
    <source>
        <dbReference type="ARBA" id="ARBA00009277"/>
    </source>
</evidence>
<name>A0A941IMV3_9ACTN</name>
<comment type="caution">
    <text evidence="3">The sequence shown here is derived from an EMBL/GenBank/DDBJ whole genome shotgun (WGS) entry which is preliminary data.</text>
</comment>
<accession>A0A941IMV3</accession>
<evidence type="ECO:0000313" key="3">
    <source>
        <dbReference type="EMBL" id="MBR7831447.1"/>
    </source>
</evidence>
<dbReference type="Pfam" id="PF00665">
    <property type="entry name" value="rve"/>
    <property type="match status" value="1"/>
</dbReference>
<dbReference type="InterPro" id="IPR054353">
    <property type="entry name" value="IstA-like_C"/>
</dbReference>
<sequence>MLNVEDWAEIRRLSRAEGMTIKGIARALGISKNTVRRALASVEPPKYVRAPTGSAVDAFVPRIKECLKADPWMPATVIAERVGWDRSITVFRARVREIRPEFKPADPASRTTYEPGEVMQCDLWFPPAKIPLGAGHAGSPPVLTMVSGYSRYLMARMIPSRHAEDLIAGHWELLAELGAVARTLVWDNEGAVGRWVSGKPVLAGEFQAFRGSLGVTIFQARPRDPETKGLVERANGYLETSFMPGRSFTSPHDFNRQLSAWLIRANSRHHRRIECRPIDRLGADRAAMVALPPVAPALGWHRTLRLPRDHYVRVDTCDYSVDPAAIGRRIQVRANLHEVTATMDGTLVARHPRSWAPHQTITDADHAAAAALMRRAHLRPVREPDPDEVEVRDLSRYDAMFGLVETDAPAA</sequence>
<evidence type="ECO:0000259" key="2">
    <source>
        <dbReference type="PROSITE" id="PS50994"/>
    </source>
</evidence>
<dbReference type="InterPro" id="IPR036397">
    <property type="entry name" value="RNaseH_sf"/>
</dbReference>
<dbReference type="InterPro" id="IPR012337">
    <property type="entry name" value="RNaseH-like_sf"/>
</dbReference>
<gene>
    <name evidence="3" type="primary">istA</name>
    <name evidence="3" type="ORF">KDK95_34430</name>
</gene>
<feature type="domain" description="Integrase catalytic" evidence="2">
    <location>
        <begin position="111"/>
        <end position="285"/>
    </location>
</feature>
<dbReference type="NCBIfam" id="NF033546">
    <property type="entry name" value="transpos_IS21"/>
    <property type="match status" value="1"/>
</dbReference>
<dbReference type="PANTHER" id="PTHR35004">
    <property type="entry name" value="TRANSPOSASE RV3428C-RELATED"/>
    <property type="match status" value="1"/>
</dbReference>
<dbReference type="Pfam" id="PF13384">
    <property type="entry name" value="HTH_23"/>
    <property type="match status" value="1"/>
</dbReference>
<dbReference type="SUPFAM" id="SSF53098">
    <property type="entry name" value="Ribonuclease H-like"/>
    <property type="match status" value="1"/>
</dbReference>
<dbReference type="InterPro" id="IPR001584">
    <property type="entry name" value="Integrase_cat-core"/>
</dbReference>
<evidence type="ECO:0000313" key="4">
    <source>
        <dbReference type="Proteomes" id="UP000676325"/>
    </source>
</evidence>
<dbReference type="AlphaFoldDB" id="A0A941IMV3"/>
<reference evidence="3" key="1">
    <citation type="submission" date="2021-04" db="EMBL/GenBank/DDBJ databases">
        <title>Genome based classification of Actinospica acidithermotolerans sp. nov., an actinobacterium isolated from an Indonesian hot spring.</title>
        <authorList>
            <person name="Kusuma A.B."/>
            <person name="Putra K.E."/>
            <person name="Nafisah S."/>
            <person name="Loh J."/>
            <person name="Nouioui I."/>
            <person name="Goodfellow M."/>
        </authorList>
    </citation>
    <scope>NUCLEOTIDE SEQUENCE</scope>
    <source>
        <strain evidence="3">MGRD01-02</strain>
    </source>
</reference>
<keyword evidence="4" id="KW-1185">Reference proteome</keyword>
<dbReference type="GO" id="GO:0015074">
    <property type="term" value="P:DNA integration"/>
    <property type="evidence" value="ECO:0007669"/>
    <property type="project" value="InterPro"/>
</dbReference>
<dbReference type="EMBL" id="JAGSOH010000252">
    <property type="protein sequence ID" value="MBR7831447.1"/>
    <property type="molecule type" value="Genomic_DNA"/>
</dbReference>
<dbReference type="GO" id="GO:0003676">
    <property type="term" value="F:nucleic acid binding"/>
    <property type="evidence" value="ECO:0007669"/>
    <property type="project" value="InterPro"/>
</dbReference>
<dbReference type="Gene3D" id="3.30.420.10">
    <property type="entry name" value="Ribonuclease H-like superfamily/Ribonuclease H"/>
    <property type="match status" value="1"/>
</dbReference>
<dbReference type="PROSITE" id="PS50994">
    <property type="entry name" value="INTEGRASE"/>
    <property type="match status" value="1"/>
</dbReference>
<dbReference type="Pfam" id="PF22483">
    <property type="entry name" value="Mu-transpos_C_2"/>
    <property type="match status" value="1"/>
</dbReference>
<dbReference type="Proteomes" id="UP000676325">
    <property type="component" value="Unassembled WGS sequence"/>
</dbReference>
<protein>
    <submittedName>
        <fullName evidence="3">IS21 family transposase</fullName>
    </submittedName>
</protein>
<dbReference type="PANTHER" id="PTHR35004:SF8">
    <property type="entry name" value="TRANSPOSASE RV3428C-RELATED"/>
    <property type="match status" value="1"/>
</dbReference>
<dbReference type="RefSeq" id="WP_212522554.1">
    <property type="nucleotide sequence ID" value="NZ_JAGSOH010000252.1"/>
</dbReference>
<comment type="similarity">
    <text evidence="1">Belongs to the transposase IS21/IS408/IS1162 family.</text>
</comment>
<organism evidence="3 4">
    <name type="scientific">Actinospica acidithermotolerans</name>
    <dbReference type="NCBI Taxonomy" id="2828514"/>
    <lineage>
        <taxon>Bacteria</taxon>
        <taxon>Bacillati</taxon>
        <taxon>Actinomycetota</taxon>
        <taxon>Actinomycetes</taxon>
        <taxon>Catenulisporales</taxon>
        <taxon>Actinospicaceae</taxon>
        <taxon>Actinospica</taxon>
    </lineage>
</organism>